<sequence length="368" mass="42232">MERCMSYDDVAWEKSDEIEAAWKSKMLKQENLREIGGFIAKNRSGVPEFLHRPKTGAFNVIAKMDFADGSAIIRFPIPGSCMFPEEKTRYEVAVTRFIQDKTAIPVPFVLHRGTAKEGPGDFGPFMLMDYNEHLEDACDALNTPGLTRDDIPILDPNISNGKLEKDSGPFKLWCDDLRPSNTLLNSELEVVAVIDWEFTYAAPVEFTYAPPWWLLLGCPESWEGGFDSWIREYEPRLKTFLKVMREREDAHIESGRLQEDQRLSDKMQRSWDSGDFWVTYAARNSFVFDAIFWKVLDKRFFGPGGGWDGWKSRISLLDENEVLGMEAFVDRKMEEAKERTLQGWEPFEEILTDITDATDSDISHTGTS</sequence>
<reference evidence="1 2" key="1">
    <citation type="submission" date="2024-06" db="EMBL/GenBank/DDBJ databases">
        <title>Complete genome of Phlyctema vagabunda strain 19-DSS-EL-015.</title>
        <authorList>
            <person name="Fiorenzani C."/>
        </authorList>
    </citation>
    <scope>NUCLEOTIDE SEQUENCE [LARGE SCALE GENOMIC DNA]</scope>
    <source>
        <strain evidence="1 2">19-DSS-EL-015</strain>
    </source>
</reference>
<evidence type="ECO:0000313" key="1">
    <source>
        <dbReference type="EMBL" id="KAL3421251.1"/>
    </source>
</evidence>
<dbReference type="PANTHER" id="PTHR21310">
    <property type="entry name" value="AMINOGLYCOSIDE PHOSPHOTRANSFERASE-RELATED-RELATED"/>
    <property type="match status" value="1"/>
</dbReference>
<dbReference type="SUPFAM" id="SSF56112">
    <property type="entry name" value="Protein kinase-like (PK-like)"/>
    <property type="match status" value="1"/>
</dbReference>
<dbReference type="Proteomes" id="UP001629113">
    <property type="component" value="Unassembled WGS sequence"/>
</dbReference>
<evidence type="ECO:0000313" key="2">
    <source>
        <dbReference type="Proteomes" id="UP001629113"/>
    </source>
</evidence>
<dbReference type="InterPro" id="IPR051678">
    <property type="entry name" value="AGP_Transferase"/>
</dbReference>
<keyword evidence="2" id="KW-1185">Reference proteome</keyword>
<organism evidence="1 2">
    <name type="scientific">Phlyctema vagabunda</name>
    <dbReference type="NCBI Taxonomy" id="108571"/>
    <lineage>
        <taxon>Eukaryota</taxon>
        <taxon>Fungi</taxon>
        <taxon>Dikarya</taxon>
        <taxon>Ascomycota</taxon>
        <taxon>Pezizomycotina</taxon>
        <taxon>Leotiomycetes</taxon>
        <taxon>Helotiales</taxon>
        <taxon>Dermateaceae</taxon>
        <taxon>Phlyctema</taxon>
    </lineage>
</organism>
<protein>
    <submittedName>
        <fullName evidence="1">Phosphotransferase</fullName>
    </submittedName>
</protein>
<gene>
    <name evidence="1" type="ORF">PVAG01_07696</name>
</gene>
<accession>A0ABR4PDZ7</accession>
<comment type="caution">
    <text evidence="1">The sequence shown here is derived from an EMBL/GenBank/DDBJ whole genome shotgun (WGS) entry which is preliminary data.</text>
</comment>
<name>A0ABR4PDZ7_9HELO</name>
<dbReference type="EMBL" id="JBFCZG010000006">
    <property type="protein sequence ID" value="KAL3421251.1"/>
    <property type="molecule type" value="Genomic_DNA"/>
</dbReference>
<dbReference type="InterPro" id="IPR011009">
    <property type="entry name" value="Kinase-like_dom_sf"/>
</dbReference>
<proteinExistence type="predicted"/>
<dbReference type="PANTHER" id="PTHR21310:SF37">
    <property type="entry name" value="AMINOGLYCOSIDE PHOSPHOTRANSFERASE DOMAIN-CONTAINING PROTEIN"/>
    <property type="match status" value="1"/>
</dbReference>